<proteinExistence type="inferred from homology"/>
<evidence type="ECO:0000256" key="2">
    <source>
        <dbReference type="RuleBase" id="RU004508"/>
    </source>
</evidence>
<name>A0A6G9ZDL8_9NOCA</name>
<dbReference type="InterPro" id="IPR015424">
    <property type="entry name" value="PyrdxlP-dep_Trfase"/>
</dbReference>
<dbReference type="SUPFAM" id="SSF53383">
    <property type="entry name" value="PLP-dependent transferases"/>
    <property type="match status" value="1"/>
</dbReference>
<comment type="cofactor">
    <cofactor evidence="1">
        <name>pyridoxal 5'-phosphate</name>
        <dbReference type="ChEBI" id="CHEBI:597326"/>
    </cofactor>
</comment>
<organism evidence="4 5">
    <name type="scientific">Nocardia terpenica</name>
    <dbReference type="NCBI Taxonomy" id="455432"/>
    <lineage>
        <taxon>Bacteria</taxon>
        <taxon>Bacillati</taxon>
        <taxon>Actinomycetota</taxon>
        <taxon>Actinomycetes</taxon>
        <taxon>Mycobacteriales</taxon>
        <taxon>Nocardiaceae</taxon>
        <taxon>Nocardia</taxon>
    </lineage>
</organism>
<evidence type="ECO:0000256" key="1">
    <source>
        <dbReference type="ARBA" id="ARBA00001933"/>
    </source>
</evidence>
<dbReference type="Pfam" id="PF01041">
    <property type="entry name" value="DegT_DnrJ_EryC1"/>
    <property type="match status" value="1"/>
</dbReference>
<accession>A0A6G9ZDL8</accession>
<evidence type="ECO:0000256" key="3">
    <source>
        <dbReference type="SAM" id="MobiDB-lite"/>
    </source>
</evidence>
<dbReference type="Gene3D" id="3.40.640.10">
    <property type="entry name" value="Type I PLP-dependent aspartate aminotransferase-like (Major domain)"/>
    <property type="match status" value="1"/>
</dbReference>
<keyword evidence="2" id="KW-0663">Pyridoxal phosphate</keyword>
<dbReference type="InterPro" id="IPR015421">
    <property type="entry name" value="PyrdxlP-dep_Trfase_major"/>
</dbReference>
<comment type="similarity">
    <text evidence="2">Belongs to the DegT/DnrJ/EryC1 family.</text>
</comment>
<evidence type="ECO:0000313" key="5">
    <source>
        <dbReference type="Proteomes" id="UP000500953"/>
    </source>
</evidence>
<dbReference type="InterPro" id="IPR015422">
    <property type="entry name" value="PyrdxlP-dep_Trfase_small"/>
</dbReference>
<dbReference type="AlphaFoldDB" id="A0A6G9ZDL8"/>
<dbReference type="SUPFAM" id="SSF52540">
    <property type="entry name" value="P-loop containing nucleoside triphosphate hydrolases"/>
    <property type="match status" value="1"/>
</dbReference>
<dbReference type="Proteomes" id="UP000500953">
    <property type="component" value="Chromosome"/>
</dbReference>
<keyword evidence="4" id="KW-0032">Aminotransferase</keyword>
<sequence>MVTETSTDGHACAAAPGSSDGRARRGWFLALEGTNGSGKSTLAARVADLDYPRAVEILAAGDPQRGLVWVSRKQPALTGTDTGEVMARLAAVLWTDMADPAALPDSFWAAAQSAWFTAFSSAVLAPLLEAGFDVLVDGWIGRISTQLLAQGNHNPAELAALFGRVRRPDRTVLVDVDPEVAWQRHHTVTSGDLGIHAGADITHAHTAFTDYQQRTRAGLHRAAAEHGWPILHVEGTDTVEQTAPRLATLLAAHGPADGSEPTDPAPSSSSIEFDAATSLLGRLARAEHYRWPYLGGDLDAAIIAQAHRSLSDRDARGVIGEFERAFAGFLGAEYTVSFASGTAAIHAMSRAAGLRPGDEIIAPAYTFAATASPFAFDGVTVRFADADPATGNVTAETITAQITDRTRAVIVTHLWGIPARMDEIAALAHDRDLLLLEDCSHAHFASWQGRRVGLWGDMAAFSCNQKAITTGEGGVLVTGNPELRDKAILFGHYGKRGKTEIDSSAPYARFAMTGMGLKERITTFGAAIGVNQLARAADIEHRRRATLDRFAQALTDNPVLQPIQVPLAEGSHGLYVLGLRYHHEHANISREEFVARCHAAGALEVDIPGSTGDISGHPLFARSDPFGEWAAPETGVRHPMPGVSAFAGAFVKIPLWGYPGDGPIVDSYLRVFSDLATKACR</sequence>
<dbReference type="RefSeq" id="WP_167490925.1">
    <property type="nucleotide sequence ID" value="NZ_CP046173.1"/>
</dbReference>
<reference evidence="4 5" key="1">
    <citation type="journal article" date="2019" name="ACS Chem. Biol.">
        <title>Identification and Mobilization of a Cryptic Antibiotic Biosynthesis Gene Locus from a Human-Pathogenic Nocardia Isolate.</title>
        <authorList>
            <person name="Herisse M."/>
            <person name="Ishida K."/>
            <person name="Porter J.L."/>
            <person name="Howden B."/>
            <person name="Hertweck C."/>
            <person name="Stinear T.P."/>
            <person name="Pidot S.J."/>
        </authorList>
    </citation>
    <scope>NUCLEOTIDE SEQUENCE [LARGE SCALE GENOMIC DNA]</scope>
    <source>
        <strain evidence="4 5">AUSMDU00012715</strain>
    </source>
</reference>
<dbReference type="GO" id="GO:0008483">
    <property type="term" value="F:transaminase activity"/>
    <property type="evidence" value="ECO:0007669"/>
    <property type="project" value="UniProtKB-KW"/>
</dbReference>
<dbReference type="InterPro" id="IPR027417">
    <property type="entry name" value="P-loop_NTPase"/>
</dbReference>
<dbReference type="PANTHER" id="PTHR30244">
    <property type="entry name" value="TRANSAMINASE"/>
    <property type="match status" value="1"/>
</dbReference>
<dbReference type="Gene3D" id="3.40.50.300">
    <property type="entry name" value="P-loop containing nucleotide triphosphate hydrolases"/>
    <property type="match status" value="1"/>
</dbReference>
<keyword evidence="4" id="KW-0808">Transferase</keyword>
<dbReference type="GO" id="GO:0000271">
    <property type="term" value="P:polysaccharide biosynthetic process"/>
    <property type="evidence" value="ECO:0007669"/>
    <property type="project" value="TreeGrafter"/>
</dbReference>
<protein>
    <submittedName>
        <fullName evidence="4">Aminotransferase class V-fold PLP-dependent enzyme</fullName>
    </submittedName>
</protein>
<dbReference type="GO" id="GO:0030170">
    <property type="term" value="F:pyridoxal phosphate binding"/>
    <property type="evidence" value="ECO:0007669"/>
    <property type="project" value="TreeGrafter"/>
</dbReference>
<dbReference type="InterPro" id="IPR000653">
    <property type="entry name" value="DegT/StrS_aminotransferase"/>
</dbReference>
<dbReference type="Gene3D" id="3.90.1150.10">
    <property type="entry name" value="Aspartate Aminotransferase, domain 1"/>
    <property type="match status" value="1"/>
</dbReference>
<dbReference type="PANTHER" id="PTHR30244:SF34">
    <property type="entry name" value="DTDP-4-AMINO-4,6-DIDEOXYGALACTOSE TRANSAMINASE"/>
    <property type="match status" value="1"/>
</dbReference>
<feature type="region of interest" description="Disordered" evidence="3">
    <location>
        <begin position="1"/>
        <end position="21"/>
    </location>
</feature>
<evidence type="ECO:0000313" key="4">
    <source>
        <dbReference type="EMBL" id="QIS23602.1"/>
    </source>
</evidence>
<gene>
    <name evidence="4" type="ORF">F6W96_40385</name>
</gene>
<dbReference type="EMBL" id="CP046173">
    <property type="protein sequence ID" value="QIS23602.1"/>
    <property type="molecule type" value="Genomic_DNA"/>
</dbReference>